<comment type="caution">
    <text evidence="11">The sequence shown here is derived from an EMBL/GenBank/DDBJ whole genome shotgun (WGS) entry which is preliminary data.</text>
</comment>
<dbReference type="FunFam" id="1.10.472.140:FF:000003">
    <property type="entry name" value="Retinoblastoma-related protein 1"/>
    <property type="match status" value="1"/>
</dbReference>
<feature type="domain" description="Retinoblastoma-associated protein N-terminal" evidence="9">
    <location>
        <begin position="70"/>
        <end position="212"/>
    </location>
</feature>
<evidence type="ECO:0000256" key="6">
    <source>
        <dbReference type="ARBA" id="ARBA00023242"/>
    </source>
</evidence>
<dbReference type="Pfam" id="PF11934">
    <property type="entry name" value="DUF3452"/>
    <property type="match status" value="1"/>
</dbReference>
<dbReference type="InterPro" id="IPR036915">
    <property type="entry name" value="Cyclin-like_sf"/>
</dbReference>
<evidence type="ECO:0008006" key="13">
    <source>
        <dbReference type="Google" id="ProtNLM"/>
    </source>
</evidence>
<dbReference type="Gene3D" id="1.10.472.10">
    <property type="entry name" value="Cyclin-like"/>
    <property type="match status" value="2"/>
</dbReference>
<evidence type="ECO:0000256" key="2">
    <source>
        <dbReference type="ARBA" id="ARBA00009475"/>
    </source>
</evidence>
<dbReference type="GO" id="GO:0000785">
    <property type="term" value="C:chromatin"/>
    <property type="evidence" value="ECO:0007669"/>
    <property type="project" value="TreeGrafter"/>
</dbReference>
<dbReference type="Gene3D" id="1.10.472.140">
    <property type="match status" value="1"/>
</dbReference>
<comment type="similarity">
    <text evidence="2">Belongs to the retinoblastoma protein (RB) family.</text>
</comment>
<accession>A0A835IVA0</accession>
<dbReference type="SMART" id="SM01367">
    <property type="entry name" value="DUF3452"/>
    <property type="match status" value="1"/>
</dbReference>
<evidence type="ECO:0000256" key="4">
    <source>
        <dbReference type="ARBA" id="ARBA00023015"/>
    </source>
</evidence>
<keyword evidence="5" id="KW-0804">Transcription</keyword>
<evidence type="ECO:0000313" key="12">
    <source>
        <dbReference type="Proteomes" id="UP000631114"/>
    </source>
</evidence>
<comment type="subcellular location">
    <subcellularLocation>
        <location evidence="1">Nucleus</location>
    </subcellularLocation>
</comment>
<name>A0A835IVA0_9MAGN</name>
<feature type="region of interest" description="Disordered" evidence="8">
    <location>
        <begin position="863"/>
        <end position="887"/>
    </location>
</feature>
<dbReference type="FunFam" id="1.10.472.10:FF:000067">
    <property type="entry name" value="Retinoblastoma-related protein 1"/>
    <property type="match status" value="1"/>
</dbReference>
<gene>
    <name evidence="11" type="ORF">IFM89_035140</name>
</gene>
<proteinExistence type="inferred from homology"/>
<reference evidence="11 12" key="1">
    <citation type="submission" date="2020-10" db="EMBL/GenBank/DDBJ databases">
        <title>The Coptis chinensis genome and diversification of protoberbering-type alkaloids.</title>
        <authorList>
            <person name="Wang B."/>
            <person name="Shu S."/>
            <person name="Song C."/>
            <person name="Liu Y."/>
        </authorList>
    </citation>
    <scope>NUCLEOTIDE SEQUENCE [LARGE SCALE GENOMIC DNA]</scope>
    <source>
        <strain evidence="11">HL-2020</strain>
        <tissue evidence="11">Leaf</tissue>
    </source>
</reference>
<dbReference type="SUPFAM" id="SSF47954">
    <property type="entry name" value="Cyclin-like"/>
    <property type="match status" value="2"/>
</dbReference>
<dbReference type="GO" id="GO:2000134">
    <property type="term" value="P:negative regulation of G1/S transition of mitotic cell cycle"/>
    <property type="evidence" value="ECO:0007669"/>
    <property type="project" value="TreeGrafter"/>
</dbReference>
<dbReference type="Pfam" id="PF01858">
    <property type="entry name" value="RB_A"/>
    <property type="match status" value="1"/>
</dbReference>
<dbReference type="EMBL" id="JADFTS010000002">
    <property type="protein sequence ID" value="KAF9622907.1"/>
    <property type="molecule type" value="Genomic_DNA"/>
</dbReference>
<evidence type="ECO:0000313" key="11">
    <source>
        <dbReference type="EMBL" id="KAF9622907.1"/>
    </source>
</evidence>
<dbReference type="PANTHER" id="PTHR13742:SF17">
    <property type="entry name" value="RE32990P-RELATED"/>
    <property type="match status" value="1"/>
</dbReference>
<keyword evidence="6" id="KW-0539">Nucleus</keyword>
<dbReference type="PANTHER" id="PTHR13742">
    <property type="entry name" value="RETINOBLASTOMA-ASSOCIATED PROTEIN RB -RELATED"/>
    <property type="match status" value="1"/>
</dbReference>
<organism evidence="11 12">
    <name type="scientific">Coptis chinensis</name>
    <dbReference type="NCBI Taxonomy" id="261450"/>
    <lineage>
        <taxon>Eukaryota</taxon>
        <taxon>Viridiplantae</taxon>
        <taxon>Streptophyta</taxon>
        <taxon>Embryophyta</taxon>
        <taxon>Tracheophyta</taxon>
        <taxon>Spermatophyta</taxon>
        <taxon>Magnoliopsida</taxon>
        <taxon>Ranunculales</taxon>
        <taxon>Ranunculaceae</taxon>
        <taxon>Coptidoideae</taxon>
        <taxon>Coptis</taxon>
    </lineage>
</organism>
<evidence type="ECO:0000256" key="8">
    <source>
        <dbReference type="SAM" id="MobiDB-lite"/>
    </source>
</evidence>
<sequence length="995" mass="111279">MADESDAVEARFQQLCKSGLLLDEGMLLQAMKLFKESKSLLLANNSSSIGSGPPEEIERYWFAFIIYCVKRLSDGNNAEITLFQILKITKLNIVDFFKEMPQFLLKAGLVLNKIYGLDWEKRLEAKELQANFVHMSVLSKYYKHVYQELFLTSDRDDEKMTVISSTTGYVADYHRFGWLLFLALRIHAFSRFKDLVTCTNGLVSILAILILHVPVRFRNFCIRDSPRFVRKGSKGVDLLASLCNMYDTSEDDLRRTLEKANDLIANILKKKPSLASECKPENLDYIDTDGLTYFEDLMEDSSLSSSLSTLEKDYNDAILNKCELDERVFVDDEQSLLGTGSLSEHINIGAKRKFDAISSPAKTITSPLSPPRSPAFSPGKGLHHPKMAPTPVSTAMTTAKWLRTVISPLPSKPSAELERFLSSCDRDITNDVTHRAHIILEAIFPRTALGERCLTGTLQSSNLMDSIWAEQRRMEALKLYYRVLEAMCKAEAQVVQANTLNSLLNNERFHRCMLACSAELVLATHKTVTLLFPVVLERTGITAFDLSKVIESFIRHEESLPRELRRHLNSLEERLLESMVWEKGSSMYNSLIVARPTLSAEINRLGLLAEPMPSLDAIAMHYNISFGSLPPLPSLHKHETPGQNGDIRSPKRACGEYRSVLVERNSFTSPLKDHLLGFNSLKPKLLGPPLQSAFASPTRPNPGGGGETCAETGINVFFTKILKLAAVRINALIERLKLNQHIRETVYCLVQQILSQRTALFFNRHIDQIILCSLYGVSKISQLDLKFKEIVYNYRKQPQCKPQVFRSVFVNWSSARHNAKTGQEHVDIITFYNEIFVPSVKPLLVELGPAGATLKSDLVPQVSKKNDGQCPGSPRVSSFPTLPDMSPKKVSSAHNVYVSPLRSSKMDALISHSSRSYYACVGESTHAYQSPSKDLTAINDRLNGKKVNSRLNFDDVGLVSDSLVMGSLYPPNGNCTSSSGVAALISPFKSEQPDS</sequence>
<feature type="region of interest" description="Disordered" evidence="8">
    <location>
        <begin position="361"/>
        <end position="390"/>
    </location>
</feature>
<dbReference type="GO" id="GO:0006357">
    <property type="term" value="P:regulation of transcription by RNA polymerase II"/>
    <property type="evidence" value="ECO:0007669"/>
    <property type="project" value="InterPro"/>
</dbReference>
<dbReference type="AlphaFoldDB" id="A0A835IVA0"/>
<dbReference type="Proteomes" id="UP000631114">
    <property type="component" value="Unassembled WGS sequence"/>
</dbReference>
<dbReference type="Pfam" id="PF01857">
    <property type="entry name" value="RB_B"/>
    <property type="match status" value="1"/>
</dbReference>
<dbReference type="GO" id="GO:0032875">
    <property type="term" value="P:regulation of DNA endoreduplication"/>
    <property type="evidence" value="ECO:0007669"/>
    <property type="project" value="UniProtKB-ARBA"/>
</dbReference>
<evidence type="ECO:0000256" key="5">
    <source>
        <dbReference type="ARBA" id="ARBA00023163"/>
    </source>
</evidence>
<dbReference type="GO" id="GO:0030154">
    <property type="term" value="P:cell differentiation"/>
    <property type="evidence" value="ECO:0007669"/>
    <property type="project" value="TreeGrafter"/>
</dbReference>
<evidence type="ECO:0000259" key="10">
    <source>
        <dbReference type="SMART" id="SM01368"/>
    </source>
</evidence>
<keyword evidence="12" id="KW-1185">Reference proteome</keyword>
<keyword evidence="7" id="KW-0131">Cell cycle</keyword>
<dbReference type="GO" id="GO:0005667">
    <property type="term" value="C:transcription regulator complex"/>
    <property type="evidence" value="ECO:0007669"/>
    <property type="project" value="TreeGrafter"/>
</dbReference>
<protein>
    <recommendedName>
        <fullName evidence="13">Retinoblastoma-related protein</fullName>
    </recommendedName>
</protein>
<dbReference type="GO" id="GO:0000977">
    <property type="term" value="F:RNA polymerase II transcription regulatory region sequence-specific DNA binding"/>
    <property type="evidence" value="ECO:0007669"/>
    <property type="project" value="TreeGrafter"/>
</dbReference>
<evidence type="ECO:0000256" key="3">
    <source>
        <dbReference type="ARBA" id="ARBA00022491"/>
    </source>
</evidence>
<evidence type="ECO:0000256" key="7">
    <source>
        <dbReference type="ARBA" id="ARBA00023306"/>
    </source>
</evidence>
<evidence type="ECO:0000256" key="1">
    <source>
        <dbReference type="ARBA" id="ARBA00004123"/>
    </source>
</evidence>
<dbReference type="FunFam" id="1.10.472.10:FF:000030">
    <property type="entry name" value="Retinoblastoma-related protein 1"/>
    <property type="match status" value="1"/>
</dbReference>
<dbReference type="OrthoDB" id="844594at2759"/>
<dbReference type="InterPro" id="IPR002719">
    <property type="entry name" value="RB_B"/>
</dbReference>
<dbReference type="InterPro" id="IPR002720">
    <property type="entry name" value="RB_A"/>
</dbReference>
<dbReference type="SMART" id="SM01368">
    <property type="entry name" value="RB_A"/>
    <property type="match status" value="1"/>
</dbReference>
<dbReference type="InterPro" id="IPR028309">
    <property type="entry name" value="RB_fam"/>
</dbReference>
<dbReference type="InterPro" id="IPR024599">
    <property type="entry name" value="RB_N"/>
</dbReference>
<dbReference type="GO" id="GO:0005634">
    <property type="term" value="C:nucleus"/>
    <property type="evidence" value="ECO:0007669"/>
    <property type="project" value="UniProtKB-SubCell"/>
</dbReference>
<keyword evidence="3" id="KW-0678">Repressor</keyword>
<feature type="domain" description="Retinoblastoma-associated protein A-box" evidence="10">
    <location>
        <begin position="390"/>
        <end position="591"/>
    </location>
</feature>
<keyword evidence="4" id="KW-0805">Transcription regulation</keyword>
<evidence type="ECO:0000259" key="9">
    <source>
        <dbReference type="SMART" id="SM01367"/>
    </source>
</evidence>